<proteinExistence type="predicted"/>
<gene>
    <name evidence="1" type="ORF">ARHIZOSPH14_00030</name>
</gene>
<organism evidence="1 2">
    <name type="scientific">Agromyces rhizosphaerae</name>
    <dbReference type="NCBI Taxonomy" id="88374"/>
    <lineage>
        <taxon>Bacteria</taxon>
        <taxon>Bacillati</taxon>
        <taxon>Actinomycetota</taxon>
        <taxon>Actinomycetes</taxon>
        <taxon>Micrococcales</taxon>
        <taxon>Microbacteriaceae</taxon>
        <taxon>Agromyces</taxon>
    </lineage>
</organism>
<sequence length="209" mass="22156">MFVITADQVGSRTRDDIVDETRQRIDAAHGDALALPVGRNAGDELQALTGDAATALALVLELTRDERWSVGLGTGAVRMPLPDDVREASGPAFYAARDAVDRAKRRWPKVAVTSGADAAETAASDAEALLSVVVALREKRSDAGWELAELLDTGMLQADAAERLDISPAAVSARARAGALRPDLEARPALTRLLQELDRTASGDDEETT</sequence>
<evidence type="ECO:0000313" key="2">
    <source>
        <dbReference type="Proteomes" id="UP001144396"/>
    </source>
</evidence>
<dbReference type="RefSeq" id="WP_281881722.1">
    <property type="nucleotide sequence ID" value="NZ_BSDP01000001.1"/>
</dbReference>
<evidence type="ECO:0000313" key="1">
    <source>
        <dbReference type="EMBL" id="GLI25761.1"/>
    </source>
</evidence>
<protein>
    <recommendedName>
        <fullName evidence="3">DNA-binding protein</fullName>
    </recommendedName>
</protein>
<evidence type="ECO:0008006" key="3">
    <source>
        <dbReference type="Google" id="ProtNLM"/>
    </source>
</evidence>
<accession>A0A9W6CTF0</accession>
<dbReference type="AlphaFoldDB" id="A0A9W6CTF0"/>
<dbReference type="Proteomes" id="UP001144396">
    <property type="component" value="Unassembled WGS sequence"/>
</dbReference>
<name>A0A9W6CTF0_9MICO</name>
<keyword evidence="2" id="KW-1185">Reference proteome</keyword>
<dbReference type="EMBL" id="BSDP01000001">
    <property type="protein sequence ID" value="GLI25761.1"/>
    <property type="molecule type" value="Genomic_DNA"/>
</dbReference>
<reference evidence="1" key="1">
    <citation type="submission" date="2022-12" db="EMBL/GenBank/DDBJ databases">
        <title>Reference genome sequencing for broad-spectrum identification of bacterial and archaeal isolates by mass spectrometry.</title>
        <authorList>
            <person name="Sekiguchi Y."/>
            <person name="Tourlousse D.M."/>
        </authorList>
    </citation>
    <scope>NUCLEOTIDE SEQUENCE</scope>
    <source>
        <strain evidence="1">14</strain>
    </source>
</reference>
<comment type="caution">
    <text evidence="1">The sequence shown here is derived from an EMBL/GenBank/DDBJ whole genome shotgun (WGS) entry which is preliminary data.</text>
</comment>